<comment type="caution">
    <text evidence="2">The sequence shown here is derived from an EMBL/GenBank/DDBJ whole genome shotgun (WGS) entry which is preliminary data.</text>
</comment>
<evidence type="ECO:0000256" key="1">
    <source>
        <dbReference type="SAM" id="MobiDB-lite"/>
    </source>
</evidence>
<dbReference type="PANTHER" id="PTHR36034">
    <property type="entry name" value="EXPRESSED PROTEIN"/>
    <property type="match status" value="1"/>
</dbReference>
<protein>
    <submittedName>
        <fullName evidence="2">Uncharacterized protein</fullName>
    </submittedName>
</protein>
<feature type="compositionally biased region" description="Polar residues" evidence="1">
    <location>
        <begin position="279"/>
        <end position="294"/>
    </location>
</feature>
<proteinExistence type="predicted"/>
<evidence type="ECO:0000313" key="2">
    <source>
        <dbReference type="EMBL" id="CAH1417155.1"/>
    </source>
</evidence>
<evidence type="ECO:0000313" key="3">
    <source>
        <dbReference type="Proteomes" id="UP001157418"/>
    </source>
</evidence>
<dbReference type="EMBL" id="CAKMRJ010000002">
    <property type="protein sequence ID" value="CAH1417155.1"/>
    <property type="molecule type" value="Genomic_DNA"/>
</dbReference>
<sequence>MKLAAKLDDLVAKRSSASDYEGRSEGSRSRHEILGGWNTNNRLNVVDKHLDVHEDEGFITIPCKELPDGWNEESDMLSFKSLDRSFVFPGEQIHILATLSTNVAGDSALSKEEDRVNPQELLKRFRNSHFFARIAESDEVLWSKRKTDSTVQGSTAAIGGHFLQMESSKDVNKNPSSSINTSLDRGSLDTSTSGGVAKNDVKCSLLPNGDIVVLLQVNIGVDFLNDPVLEILQFRKHQSTILTSENLSQPKEDPYGDLLKWLLPVKNSTFLSSLPEMSHNPSARSSLTKPNSPSSFGSQNFLLGHFRSHSMSSIPSKTRPNVGPDDWNQIITSSNPGSERNNEELLSFRGVLLEPERFSVCCGLEGIYIPGRRWRRKIEIIKPLEIRCFAAECNTEDLLCVQIKNVSPPHAPDIVIYLDSISVICEESSKDGTPSSLPITCIEAGNNHGLPGLPLRKGEEHSFILKPVTSISCCNAQVKRSYQLSQLQAGSTRSSVFTLTNVDRGPSPSNRYAILISCTSNYTESRLFFKQPTNWQPHIQKDILISVSVASQTSRKTLQSDNTIPNLPIQVLTLEASNLTNEALTLTLVAPPSFTSSMVSLNYSPASPSPLTPFDERVSNDHIALQRLCSVSKVLDQRCRVDSDQIVPVSKTDIGRTHMWLKSTVPLGCVPGRSTVSVKLELLPLTDGIITLDSLQINVEKGISYVPEHPLKINARSPINTGNEIPDCSR</sequence>
<feature type="compositionally biased region" description="Polar residues" evidence="1">
    <location>
        <begin position="173"/>
        <end position="193"/>
    </location>
</feature>
<dbReference type="AlphaFoldDB" id="A0AAU9LTB6"/>
<dbReference type="PANTHER" id="PTHR36034:SF5">
    <property type="match status" value="1"/>
</dbReference>
<name>A0AAU9LTB6_9ASTR</name>
<keyword evidence="3" id="KW-1185">Reference proteome</keyword>
<dbReference type="Proteomes" id="UP001157418">
    <property type="component" value="Unassembled WGS sequence"/>
</dbReference>
<gene>
    <name evidence="2" type="ORF">LVIROSA_LOCUS4861</name>
</gene>
<feature type="region of interest" description="Disordered" evidence="1">
    <location>
        <begin position="167"/>
        <end position="193"/>
    </location>
</feature>
<reference evidence="2 3" key="1">
    <citation type="submission" date="2022-01" db="EMBL/GenBank/DDBJ databases">
        <authorList>
            <person name="Xiong W."/>
            <person name="Schranz E."/>
        </authorList>
    </citation>
    <scope>NUCLEOTIDE SEQUENCE [LARGE SCALE GENOMIC DNA]</scope>
</reference>
<accession>A0AAU9LTB6</accession>
<organism evidence="2 3">
    <name type="scientific">Lactuca virosa</name>
    <dbReference type="NCBI Taxonomy" id="75947"/>
    <lineage>
        <taxon>Eukaryota</taxon>
        <taxon>Viridiplantae</taxon>
        <taxon>Streptophyta</taxon>
        <taxon>Embryophyta</taxon>
        <taxon>Tracheophyta</taxon>
        <taxon>Spermatophyta</taxon>
        <taxon>Magnoliopsida</taxon>
        <taxon>eudicotyledons</taxon>
        <taxon>Gunneridae</taxon>
        <taxon>Pentapetalae</taxon>
        <taxon>asterids</taxon>
        <taxon>campanulids</taxon>
        <taxon>Asterales</taxon>
        <taxon>Asteraceae</taxon>
        <taxon>Cichorioideae</taxon>
        <taxon>Cichorieae</taxon>
        <taxon>Lactucinae</taxon>
        <taxon>Lactuca</taxon>
    </lineage>
</organism>
<feature type="region of interest" description="Disordered" evidence="1">
    <location>
        <begin position="275"/>
        <end position="294"/>
    </location>
</feature>